<evidence type="ECO:0000256" key="6">
    <source>
        <dbReference type="ARBA" id="ARBA00022741"/>
    </source>
</evidence>
<organism evidence="13 14">
    <name type="scientific">Vagococcus lutrae</name>
    <dbReference type="NCBI Taxonomy" id="81947"/>
    <lineage>
        <taxon>Bacteria</taxon>
        <taxon>Bacillati</taxon>
        <taxon>Bacillota</taxon>
        <taxon>Bacilli</taxon>
        <taxon>Lactobacillales</taxon>
        <taxon>Enterococcaceae</taxon>
        <taxon>Vagococcus</taxon>
    </lineage>
</organism>
<keyword evidence="5 11" id="KW-0808">Transferase</keyword>
<dbReference type="SUPFAM" id="SSF53633">
    <property type="entry name" value="Carbamate kinase-like"/>
    <property type="match status" value="1"/>
</dbReference>
<dbReference type="GO" id="GO:0019546">
    <property type="term" value="P:L-arginine deiminase pathway"/>
    <property type="evidence" value="ECO:0007669"/>
    <property type="project" value="TreeGrafter"/>
</dbReference>
<evidence type="ECO:0000256" key="10">
    <source>
        <dbReference type="NCBIfam" id="TIGR00746"/>
    </source>
</evidence>
<dbReference type="EMBL" id="CP116507">
    <property type="protein sequence ID" value="WCG23001.1"/>
    <property type="molecule type" value="Genomic_DNA"/>
</dbReference>
<dbReference type="PRINTS" id="PR01469">
    <property type="entry name" value="CARBMTKINASE"/>
</dbReference>
<dbReference type="Proteomes" id="UP001179600">
    <property type="component" value="Chromosome"/>
</dbReference>
<gene>
    <name evidence="13" type="primary">arcC</name>
    <name evidence="13" type="ORF">PML95_01775</name>
</gene>
<comment type="similarity">
    <text evidence="2 11">Belongs to the carbamate kinase family.</text>
</comment>
<feature type="domain" description="Aspartate/glutamate/uridylate kinase" evidence="12">
    <location>
        <begin position="3"/>
        <end position="289"/>
    </location>
</feature>
<dbReference type="PANTHER" id="PTHR30409">
    <property type="entry name" value="CARBAMATE KINASE"/>
    <property type="match status" value="1"/>
</dbReference>
<evidence type="ECO:0000256" key="7">
    <source>
        <dbReference type="ARBA" id="ARBA00022777"/>
    </source>
</evidence>
<reference evidence="13" key="1">
    <citation type="submission" date="2023-01" db="EMBL/GenBank/DDBJ databases">
        <title>Oxazolidinone resistance genes in florfenicol resistant enterococci from beef cattle and veal calves at slaughter.</title>
        <authorList>
            <person name="Biggel M."/>
        </authorList>
    </citation>
    <scope>NUCLEOTIDE SEQUENCE</scope>
    <source>
        <strain evidence="13">K204-1</strain>
    </source>
</reference>
<dbReference type="Pfam" id="PF00696">
    <property type="entry name" value="AA_kinase"/>
    <property type="match status" value="1"/>
</dbReference>
<dbReference type="RefSeq" id="WP_272163481.1">
    <property type="nucleotide sequence ID" value="NZ_CP116507.1"/>
</dbReference>
<dbReference type="GO" id="GO:0008804">
    <property type="term" value="F:carbamate kinase activity"/>
    <property type="evidence" value="ECO:0007669"/>
    <property type="project" value="UniProtKB-UniRule"/>
</dbReference>
<accession>A0AAF0BIJ7</accession>
<proteinExistence type="inferred from homology"/>
<dbReference type="GO" id="GO:0005524">
    <property type="term" value="F:ATP binding"/>
    <property type="evidence" value="ECO:0007669"/>
    <property type="project" value="UniProtKB-KW"/>
</dbReference>
<comment type="pathway">
    <text evidence="1">Metabolic intermediate metabolism; carbamoyl phosphate degradation; CO(2) and NH(3) from carbamoyl phosphate: step 1/1.</text>
</comment>
<dbReference type="InterPro" id="IPR036393">
    <property type="entry name" value="AceGlu_kinase-like_sf"/>
</dbReference>
<keyword evidence="6" id="KW-0547">Nucleotide-binding</keyword>
<keyword evidence="4" id="KW-0056">Arginine metabolism</keyword>
<name>A0AAF0BIJ7_9ENTE</name>
<dbReference type="PANTHER" id="PTHR30409:SF1">
    <property type="entry name" value="CARBAMATE KINASE-RELATED"/>
    <property type="match status" value="1"/>
</dbReference>
<dbReference type="FunFam" id="3.40.1160.10:FF:000007">
    <property type="entry name" value="Carbamate kinase"/>
    <property type="match status" value="1"/>
</dbReference>
<dbReference type="Gene3D" id="3.40.1160.10">
    <property type="entry name" value="Acetylglutamate kinase-like"/>
    <property type="match status" value="1"/>
</dbReference>
<dbReference type="GO" id="GO:0005829">
    <property type="term" value="C:cytosol"/>
    <property type="evidence" value="ECO:0007669"/>
    <property type="project" value="TreeGrafter"/>
</dbReference>
<evidence type="ECO:0000256" key="9">
    <source>
        <dbReference type="ARBA" id="ARBA00048467"/>
    </source>
</evidence>
<evidence type="ECO:0000256" key="4">
    <source>
        <dbReference type="ARBA" id="ARBA00022503"/>
    </source>
</evidence>
<dbReference type="CDD" id="cd04235">
    <property type="entry name" value="AAK_CK"/>
    <property type="match status" value="1"/>
</dbReference>
<dbReference type="PROSITE" id="PS01128">
    <property type="entry name" value="SHIKIMATE_KINASE"/>
    <property type="match status" value="1"/>
</dbReference>
<evidence type="ECO:0000256" key="3">
    <source>
        <dbReference type="ARBA" id="ARBA00013070"/>
    </source>
</evidence>
<evidence type="ECO:0000313" key="13">
    <source>
        <dbReference type="EMBL" id="WCG23001.1"/>
    </source>
</evidence>
<dbReference type="PIRSF" id="PIRSF000723">
    <property type="entry name" value="Carbamate_kin"/>
    <property type="match status" value="1"/>
</dbReference>
<sequence>MQKRVVLALGGNAILQPGQVGEFKVQQENVEKSSESISRLIKDGHEVVIVHGNGPQVGQILRQNEMAQAEVPVQPLDACSAESQGYIGYMLQQALKNKLPMSDIVTILTMTEVDPQDKAFENPTKPIGSFYTSEEAEKMSAEHGWVMGEDAGRGYRRLVPSPQPQKIIEVDAIKKLLAQDVVVISTGGGGIPVVKNEQSEWEGIAAVIDKDSSAYQLAIDVEADVLMILTDVPNVYLNYGTPEQTKLEEVPVAQAREYDTQGHFSDGSMGPKMKACIEFAALGKTAIICSLEQAPAALRGEAGTRIVG</sequence>
<evidence type="ECO:0000256" key="11">
    <source>
        <dbReference type="PIRNR" id="PIRNR000723"/>
    </source>
</evidence>
<dbReference type="NCBIfam" id="NF009007">
    <property type="entry name" value="PRK12352.1"/>
    <property type="match status" value="1"/>
</dbReference>
<keyword evidence="8" id="KW-0067">ATP-binding</keyword>
<dbReference type="InterPro" id="IPR001048">
    <property type="entry name" value="Asp/Glu/Uridylate_kinase"/>
</dbReference>
<evidence type="ECO:0000256" key="2">
    <source>
        <dbReference type="ARBA" id="ARBA00011066"/>
    </source>
</evidence>
<protein>
    <recommendedName>
        <fullName evidence="3 10">Carbamate kinase</fullName>
    </recommendedName>
</protein>
<evidence type="ECO:0000256" key="1">
    <source>
        <dbReference type="ARBA" id="ARBA00005118"/>
    </source>
</evidence>
<evidence type="ECO:0000256" key="8">
    <source>
        <dbReference type="ARBA" id="ARBA00022840"/>
    </source>
</evidence>
<dbReference type="InterPro" id="IPR023000">
    <property type="entry name" value="Shikimate_kinase_CS"/>
</dbReference>
<comment type="catalytic activity">
    <reaction evidence="9">
        <text>hydrogencarbonate + NH4(+) + ATP = carbamoyl phosphate + ADP + H2O + H(+)</text>
        <dbReference type="Rhea" id="RHEA:10152"/>
        <dbReference type="ChEBI" id="CHEBI:15377"/>
        <dbReference type="ChEBI" id="CHEBI:15378"/>
        <dbReference type="ChEBI" id="CHEBI:17544"/>
        <dbReference type="ChEBI" id="CHEBI:28938"/>
        <dbReference type="ChEBI" id="CHEBI:30616"/>
        <dbReference type="ChEBI" id="CHEBI:58228"/>
        <dbReference type="ChEBI" id="CHEBI:456216"/>
        <dbReference type="EC" id="2.7.2.2"/>
    </reaction>
</comment>
<evidence type="ECO:0000259" key="12">
    <source>
        <dbReference type="Pfam" id="PF00696"/>
    </source>
</evidence>
<dbReference type="NCBIfam" id="NF009008">
    <property type="entry name" value="PRK12354.1"/>
    <property type="match status" value="1"/>
</dbReference>
<dbReference type="InterPro" id="IPR003964">
    <property type="entry name" value="Carb_kinase"/>
</dbReference>
<keyword evidence="7 11" id="KW-0418">Kinase</keyword>
<evidence type="ECO:0000256" key="5">
    <source>
        <dbReference type="ARBA" id="ARBA00022679"/>
    </source>
</evidence>
<dbReference type="AlphaFoldDB" id="A0AAF0BIJ7"/>
<dbReference type="NCBIfam" id="TIGR00746">
    <property type="entry name" value="arcC"/>
    <property type="match status" value="1"/>
</dbReference>
<evidence type="ECO:0000313" key="14">
    <source>
        <dbReference type="Proteomes" id="UP001179600"/>
    </source>
</evidence>